<name>A0A6J5PTT7_9CAUD</name>
<gene>
    <name evidence="1" type="ORF">UFOVP934_31</name>
</gene>
<sequence length="194" mass="20707">MLSDSQIPAPRVPITEKEGGLITREWFRFFNFVYEQIVRLTSFAYGTFSGFETTTWVSNTTTQVSITDTALSSGVSVASSQVTVVNAGLYAINASFQLYNLNTTTAYTIALWARVSGVDVPGSLRYVTVFGAGGSAEAYSTHTLALTLQLPAAAYIEFYGNSFGGVVQLRTIAANTTITAPSAASILLNVTQIA</sequence>
<reference evidence="1" key="1">
    <citation type="submission" date="2020-05" db="EMBL/GenBank/DDBJ databases">
        <authorList>
            <person name="Chiriac C."/>
            <person name="Salcher M."/>
            <person name="Ghai R."/>
            <person name="Kavagutti S V."/>
        </authorList>
    </citation>
    <scope>NUCLEOTIDE SEQUENCE</scope>
</reference>
<organism evidence="1">
    <name type="scientific">uncultured Caudovirales phage</name>
    <dbReference type="NCBI Taxonomy" id="2100421"/>
    <lineage>
        <taxon>Viruses</taxon>
        <taxon>Duplodnaviria</taxon>
        <taxon>Heunggongvirae</taxon>
        <taxon>Uroviricota</taxon>
        <taxon>Caudoviricetes</taxon>
        <taxon>Peduoviridae</taxon>
        <taxon>Maltschvirus</taxon>
        <taxon>Maltschvirus maltsch</taxon>
    </lineage>
</organism>
<evidence type="ECO:0000313" key="1">
    <source>
        <dbReference type="EMBL" id="CAB4172615.1"/>
    </source>
</evidence>
<dbReference type="EMBL" id="LR796886">
    <property type="protein sequence ID" value="CAB4172615.1"/>
    <property type="molecule type" value="Genomic_DNA"/>
</dbReference>
<proteinExistence type="predicted"/>
<accession>A0A6J5PTT7</accession>
<protein>
    <submittedName>
        <fullName evidence="1">Uncharacterized protein</fullName>
    </submittedName>
</protein>